<evidence type="ECO:0000313" key="2">
    <source>
        <dbReference type="EMBL" id="CAF4225335.1"/>
    </source>
</evidence>
<name>A0A8S2SJD5_9BILA</name>
<dbReference type="Proteomes" id="UP000681720">
    <property type="component" value="Unassembled WGS sequence"/>
</dbReference>
<protein>
    <recommendedName>
        <fullName evidence="4">Peptidase A2 domain-containing protein</fullName>
    </recommendedName>
</protein>
<gene>
    <name evidence="2" type="ORF">GIL414_LOCUS22591</name>
</gene>
<accession>A0A8S2SJD5</accession>
<dbReference type="SUPFAM" id="SSF50630">
    <property type="entry name" value="Acid proteases"/>
    <property type="match status" value="1"/>
</dbReference>
<dbReference type="InterPro" id="IPR021109">
    <property type="entry name" value="Peptidase_aspartic_dom_sf"/>
</dbReference>
<evidence type="ECO:0008006" key="4">
    <source>
        <dbReference type="Google" id="ProtNLM"/>
    </source>
</evidence>
<evidence type="ECO:0000256" key="1">
    <source>
        <dbReference type="SAM" id="MobiDB-lite"/>
    </source>
</evidence>
<evidence type="ECO:0000313" key="3">
    <source>
        <dbReference type="Proteomes" id="UP000681720"/>
    </source>
</evidence>
<comment type="caution">
    <text evidence="2">The sequence shown here is derived from an EMBL/GenBank/DDBJ whole genome shotgun (WGS) entry which is preliminary data.</text>
</comment>
<dbReference type="AlphaFoldDB" id="A0A8S2SJD5"/>
<feature type="non-terminal residue" evidence="2">
    <location>
        <position position="104"/>
    </location>
</feature>
<feature type="region of interest" description="Disordered" evidence="1">
    <location>
        <begin position="18"/>
        <end position="45"/>
    </location>
</feature>
<sequence length="104" mass="11477">MLWFWTYRSILSQPKKRLVRYPDGNTSPKKKKPSPSSSSSSIHVPVNHVPTTILVDTGAAISLTHEQTLSNMQHKPITPCSLKEVHTANSGFISLLGIVNLTVQ</sequence>
<proteinExistence type="predicted"/>
<reference evidence="2" key="1">
    <citation type="submission" date="2021-02" db="EMBL/GenBank/DDBJ databases">
        <authorList>
            <person name="Nowell W R."/>
        </authorList>
    </citation>
    <scope>NUCLEOTIDE SEQUENCE</scope>
</reference>
<dbReference type="EMBL" id="CAJOBJ010022758">
    <property type="protein sequence ID" value="CAF4225335.1"/>
    <property type="molecule type" value="Genomic_DNA"/>
</dbReference>
<organism evidence="2 3">
    <name type="scientific">Rotaria magnacalcarata</name>
    <dbReference type="NCBI Taxonomy" id="392030"/>
    <lineage>
        <taxon>Eukaryota</taxon>
        <taxon>Metazoa</taxon>
        <taxon>Spiralia</taxon>
        <taxon>Gnathifera</taxon>
        <taxon>Rotifera</taxon>
        <taxon>Eurotatoria</taxon>
        <taxon>Bdelloidea</taxon>
        <taxon>Philodinida</taxon>
        <taxon>Philodinidae</taxon>
        <taxon>Rotaria</taxon>
    </lineage>
</organism>